<dbReference type="SUPFAM" id="SSF48264">
    <property type="entry name" value="Cytochrome P450"/>
    <property type="match status" value="1"/>
</dbReference>
<dbReference type="GO" id="GO:0004497">
    <property type="term" value="F:monooxygenase activity"/>
    <property type="evidence" value="ECO:0007669"/>
    <property type="project" value="UniProtKB-KW"/>
</dbReference>
<comment type="caution">
    <text evidence="8">The sequence shown here is derived from an EMBL/GenBank/DDBJ whole genome shotgun (WGS) entry which is preliminary data.</text>
</comment>
<dbReference type="GO" id="GO:0020037">
    <property type="term" value="F:heme binding"/>
    <property type="evidence" value="ECO:0007669"/>
    <property type="project" value="InterPro"/>
</dbReference>
<dbReference type="EMBL" id="SDMP01000007">
    <property type="protein sequence ID" value="RYR45882.1"/>
    <property type="molecule type" value="Genomic_DNA"/>
</dbReference>
<accession>A0A445C4M9</accession>
<dbReference type="GO" id="GO:0005506">
    <property type="term" value="F:iron ion binding"/>
    <property type="evidence" value="ECO:0007669"/>
    <property type="project" value="InterPro"/>
</dbReference>
<reference evidence="8 9" key="1">
    <citation type="submission" date="2019-01" db="EMBL/GenBank/DDBJ databases">
        <title>Sequencing of cultivated peanut Arachis hypogaea provides insights into genome evolution and oil improvement.</title>
        <authorList>
            <person name="Chen X."/>
        </authorList>
    </citation>
    <scope>NUCLEOTIDE SEQUENCE [LARGE SCALE GENOMIC DNA]</scope>
    <source>
        <strain evidence="9">cv. Fuhuasheng</strain>
        <tissue evidence="8">Leaves</tissue>
    </source>
</reference>
<evidence type="ECO:0000256" key="2">
    <source>
        <dbReference type="ARBA" id="ARBA00010617"/>
    </source>
</evidence>
<keyword evidence="7" id="KW-0503">Monooxygenase</keyword>
<protein>
    <submittedName>
        <fullName evidence="8">Uncharacterized protein</fullName>
    </submittedName>
</protein>
<evidence type="ECO:0000256" key="4">
    <source>
        <dbReference type="ARBA" id="ARBA00022723"/>
    </source>
</evidence>
<comment type="cofactor">
    <cofactor evidence="1">
        <name>heme</name>
        <dbReference type="ChEBI" id="CHEBI:30413"/>
    </cofactor>
</comment>
<sequence length="79" mass="9223">MSSLPLIWKLKQLLNIGLEKKLKKVIKVVNNVVMEMIGQRRREMAITTMGFNNLDLLSRFMESIEDDKKTRKLQLGYAN</sequence>
<proteinExistence type="inferred from homology"/>
<evidence type="ECO:0000256" key="3">
    <source>
        <dbReference type="ARBA" id="ARBA00022617"/>
    </source>
</evidence>
<keyword evidence="5" id="KW-0560">Oxidoreductase</keyword>
<keyword evidence="4" id="KW-0479">Metal-binding</keyword>
<dbReference type="InterPro" id="IPR036396">
    <property type="entry name" value="Cyt_P450_sf"/>
</dbReference>
<dbReference type="Proteomes" id="UP000289738">
    <property type="component" value="Chromosome A07"/>
</dbReference>
<dbReference type="AlphaFoldDB" id="A0A445C4M9"/>
<name>A0A445C4M9_ARAHY</name>
<gene>
    <name evidence="8" type="ORF">Ahy_A07g031652</name>
</gene>
<evidence type="ECO:0000256" key="1">
    <source>
        <dbReference type="ARBA" id="ARBA00001971"/>
    </source>
</evidence>
<evidence type="ECO:0000256" key="6">
    <source>
        <dbReference type="ARBA" id="ARBA00023004"/>
    </source>
</evidence>
<keyword evidence="6" id="KW-0408">Iron</keyword>
<evidence type="ECO:0000313" key="8">
    <source>
        <dbReference type="EMBL" id="RYR45882.1"/>
    </source>
</evidence>
<comment type="similarity">
    <text evidence="2">Belongs to the cytochrome P450 family.</text>
</comment>
<keyword evidence="3" id="KW-0349">Heme</keyword>
<evidence type="ECO:0000256" key="7">
    <source>
        <dbReference type="ARBA" id="ARBA00023033"/>
    </source>
</evidence>
<dbReference type="GO" id="GO:0016705">
    <property type="term" value="F:oxidoreductase activity, acting on paired donors, with incorporation or reduction of molecular oxygen"/>
    <property type="evidence" value="ECO:0007669"/>
    <property type="project" value="InterPro"/>
</dbReference>
<keyword evidence="9" id="KW-1185">Reference proteome</keyword>
<evidence type="ECO:0000313" key="9">
    <source>
        <dbReference type="Proteomes" id="UP000289738"/>
    </source>
</evidence>
<evidence type="ECO:0000256" key="5">
    <source>
        <dbReference type="ARBA" id="ARBA00023002"/>
    </source>
</evidence>
<dbReference type="PANTHER" id="PTHR24296">
    <property type="entry name" value="CYTOCHROME P450"/>
    <property type="match status" value="1"/>
</dbReference>
<organism evidence="8 9">
    <name type="scientific">Arachis hypogaea</name>
    <name type="common">Peanut</name>
    <dbReference type="NCBI Taxonomy" id="3818"/>
    <lineage>
        <taxon>Eukaryota</taxon>
        <taxon>Viridiplantae</taxon>
        <taxon>Streptophyta</taxon>
        <taxon>Embryophyta</taxon>
        <taxon>Tracheophyta</taxon>
        <taxon>Spermatophyta</taxon>
        <taxon>Magnoliopsida</taxon>
        <taxon>eudicotyledons</taxon>
        <taxon>Gunneridae</taxon>
        <taxon>Pentapetalae</taxon>
        <taxon>rosids</taxon>
        <taxon>fabids</taxon>
        <taxon>Fabales</taxon>
        <taxon>Fabaceae</taxon>
        <taxon>Papilionoideae</taxon>
        <taxon>50 kb inversion clade</taxon>
        <taxon>dalbergioids sensu lato</taxon>
        <taxon>Dalbergieae</taxon>
        <taxon>Pterocarpus clade</taxon>
        <taxon>Arachis</taxon>
    </lineage>
</organism>